<feature type="transmembrane region" description="Helical" evidence="7">
    <location>
        <begin position="338"/>
        <end position="362"/>
    </location>
</feature>
<dbReference type="SUPFAM" id="SSF103473">
    <property type="entry name" value="MFS general substrate transporter"/>
    <property type="match status" value="1"/>
</dbReference>
<feature type="transmembrane region" description="Helical" evidence="7">
    <location>
        <begin position="77"/>
        <end position="96"/>
    </location>
</feature>
<dbReference type="Proteomes" id="UP000596248">
    <property type="component" value="Chromosome"/>
</dbReference>
<feature type="transmembrane region" description="Helical" evidence="7">
    <location>
        <begin position="12"/>
        <end position="33"/>
    </location>
</feature>
<dbReference type="InterPro" id="IPR011701">
    <property type="entry name" value="MFS"/>
</dbReference>
<accession>A0ABX7FTA6</accession>
<feature type="transmembrane region" description="Helical" evidence="7">
    <location>
        <begin position="45"/>
        <end position="70"/>
    </location>
</feature>
<feature type="transmembrane region" description="Helical" evidence="7">
    <location>
        <begin position="281"/>
        <end position="299"/>
    </location>
</feature>
<dbReference type="PANTHER" id="PTHR23514:SF3">
    <property type="entry name" value="BYPASS OF STOP CODON PROTEIN 6"/>
    <property type="match status" value="1"/>
</dbReference>
<feature type="transmembrane region" description="Helical" evidence="7">
    <location>
        <begin position="102"/>
        <end position="124"/>
    </location>
</feature>
<evidence type="ECO:0000256" key="2">
    <source>
        <dbReference type="ARBA" id="ARBA00008335"/>
    </source>
</evidence>
<dbReference type="RefSeq" id="WP_203355875.1">
    <property type="nucleotide sequence ID" value="NZ_CP069127.1"/>
</dbReference>
<evidence type="ECO:0000256" key="4">
    <source>
        <dbReference type="ARBA" id="ARBA00022692"/>
    </source>
</evidence>
<evidence type="ECO:0000256" key="1">
    <source>
        <dbReference type="ARBA" id="ARBA00004651"/>
    </source>
</evidence>
<keyword evidence="5 7" id="KW-1133">Transmembrane helix</keyword>
<gene>
    <name evidence="9" type="ORF">JNE38_06945</name>
</gene>
<organism evidence="9 10">
    <name type="scientific">Brevibacillus choshinensis</name>
    <dbReference type="NCBI Taxonomy" id="54911"/>
    <lineage>
        <taxon>Bacteria</taxon>
        <taxon>Bacillati</taxon>
        <taxon>Bacillota</taxon>
        <taxon>Bacilli</taxon>
        <taxon>Bacillales</taxon>
        <taxon>Paenibacillaceae</taxon>
        <taxon>Brevibacillus</taxon>
    </lineage>
</organism>
<sequence length="397" mass="42800">MQTLVAPFERKILFISLAGMLFFGSIDSLRSIVTPLIQEDLNLTYLELSGAFSLGSFGYLAGSFLGGLLVDNRGLKLVTLWGGLLIAAGMLLYMCVENYCLFAVGFILAGIGGGVLEIGINGAVPAISESIEDQARYFNWLHGFYGVGASGLPLLGILILQRFPDWRNGFWLELALLGFILAFVICFRYGQVTTKRRVSDRKAMRIVSAEGSIKLAGLLFAIMVYVMAEVGFATWLPTYLVQVRHLPLTEGALYLSGFYLVFTAGRLSAHWWINRIGQEKAVMVSSILAVLIVGAAILWTDQATLPLLVVAGICFAAIFPTIAAIACHLYADRAGKVLGYLFTASGVGALVSNGLIGVVANAYGIETAFSLIIGFLACVFVIMFAVIRSNVRQSTNG</sequence>
<dbReference type="EMBL" id="CP069127">
    <property type="protein sequence ID" value="QRG68877.1"/>
    <property type="molecule type" value="Genomic_DNA"/>
</dbReference>
<evidence type="ECO:0000259" key="8">
    <source>
        <dbReference type="PROSITE" id="PS50850"/>
    </source>
</evidence>
<dbReference type="PROSITE" id="PS50850">
    <property type="entry name" value="MFS"/>
    <property type="match status" value="1"/>
</dbReference>
<feature type="transmembrane region" description="Helical" evidence="7">
    <location>
        <begin position="169"/>
        <end position="190"/>
    </location>
</feature>
<reference evidence="9 10" key="1">
    <citation type="submission" date="2021-01" db="EMBL/GenBank/DDBJ databases">
        <title>Identification of strong promoters based on the transcriptome of Brevibacillus choshinensis.</title>
        <authorList>
            <person name="Yao D."/>
            <person name="Zhang K."/>
            <person name="Wu J."/>
        </authorList>
    </citation>
    <scope>NUCLEOTIDE SEQUENCE [LARGE SCALE GENOMIC DNA]</scope>
    <source>
        <strain evidence="9 10">HPD31-SP3</strain>
    </source>
</reference>
<dbReference type="InterPro" id="IPR036259">
    <property type="entry name" value="MFS_trans_sf"/>
</dbReference>
<feature type="transmembrane region" description="Helical" evidence="7">
    <location>
        <begin position="144"/>
        <end position="163"/>
    </location>
</feature>
<dbReference type="InterPro" id="IPR051788">
    <property type="entry name" value="MFS_Transporter"/>
</dbReference>
<feature type="transmembrane region" description="Helical" evidence="7">
    <location>
        <begin position="211"/>
        <end position="232"/>
    </location>
</feature>
<keyword evidence="6 7" id="KW-0472">Membrane</keyword>
<feature type="transmembrane region" description="Helical" evidence="7">
    <location>
        <begin position="368"/>
        <end position="387"/>
    </location>
</feature>
<evidence type="ECO:0000256" key="7">
    <source>
        <dbReference type="SAM" id="Phobius"/>
    </source>
</evidence>
<dbReference type="PANTHER" id="PTHR23514">
    <property type="entry name" value="BYPASS OF STOP CODON PROTEIN 6"/>
    <property type="match status" value="1"/>
</dbReference>
<evidence type="ECO:0000256" key="3">
    <source>
        <dbReference type="ARBA" id="ARBA00022448"/>
    </source>
</evidence>
<keyword evidence="4 7" id="KW-0812">Transmembrane</keyword>
<evidence type="ECO:0000256" key="6">
    <source>
        <dbReference type="ARBA" id="ARBA00023136"/>
    </source>
</evidence>
<evidence type="ECO:0000313" key="10">
    <source>
        <dbReference type="Proteomes" id="UP000596248"/>
    </source>
</evidence>
<feature type="transmembrane region" description="Helical" evidence="7">
    <location>
        <begin position="305"/>
        <end position="331"/>
    </location>
</feature>
<evidence type="ECO:0000256" key="5">
    <source>
        <dbReference type="ARBA" id="ARBA00022989"/>
    </source>
</evidence>
<name>A0ABX7FTA6_BRECH</name>
<protein>
    <submittedName>
        <fullName evidence="9">MFS transporter</fullName>
    </submittedName>
</protein>
<dbReference type="Gene3D" id="1.20.1250.20">
    <property type="entry name" value="MFS general substrate transporter like domains"/>
    <property type="match status" value="2"/>
</dbReference>
<dbReference type="InterPro" id="IPR020846">
    <property type="entry name" value="MFS_dom"/>
</dbReference>
<evidence type="ECO:0000313" key="9">
    <source>
        <dbReference type="EMBL" id="QRG68877.1"/>
    </source>
</evidence>
<keyword evidence="3" id="KW-0813">Transport</keyword>
<comment type="similarity">
    <text evidence="2">Belongs to the major facilitator superfamily.</text>
</comment>
<keyword evidence="10" id="KW-1185">Reference proteome</keyword>
<comment type="subcellular location">
    <subcellularLocation>
        <location evidence="1">Cell membrane</location>
        <topology evidence="1">Multi-pass membrane protein</topology>
    </subcellularLocation>
</comment>
<proteinExistence type="inferred from homology"/>
<dbReference type="Pfam" id="PF07690">
    <property type="entry name" value="MFS_1"/>
    <property type="match status" value="1"/>
</dbReference>
<feature type="domain" description="Major facilitator superfamily (MFS) profile" evidence="8">
    <location>
        <begin position="11"/>
        <end position="392"/>
    </location>
</feature>
<feature type="transmembrane region" description="Helical" evidence="7">
    <location>
        <begin position="252"/>
        <end position="269"/>
    </location>
</feature>